<dbReference type="AlphaFoldDB" id="A0AAV7PR38"/>
<evidence type="ECO:0000313" key="3">
    <source>
        <dbReference type="Proteomes" id="UP001066276"/>
    </source>
</evidence>
<keyword evidence="3" id="KW-1185">Reference proteome</keyword>
<gene>
    <name evidence="2" type="ORF">NDU88_006582</name>
</gene>
<evidence type="ECO:0000313" key="2">
    <source>
        <dbReference type="EMBL" id="KAJ1128203.1"/>
    </source>
</evidence>
<feature type="compositionally biased region" description="Low complexity" evidence="1">
    <location>
        <begin position="28"/>
        <end position="40"/>
    </location>
</feature>
<accession>A0AAV7PR38</accession>
<name>A0AAV7PR38_PLEWA</name>
<protein>
    <submittedName>
        <fullName evidence="2">Uncharacterized protein</fullName>
    </submittedName>
</protein>
<dbReference type="Proteomes" id="UP001066276">
    <property type="component" value="Chromosome 7"/>
</dbReference>
<dbReference type="EMBL" id="JANPWB010000011">
    <property type="protein sequence ID" value="KAJ1128203.1"/>
    <property type="molecule type" value="Genomic_DNA"/>
</dbReference>
<proteinExistence type="predicted"/>
<feature type="region of interest" description="Disordered" evidence="1">
    <location>
        <begin position="1"/>
        <end position="99"/>
    </location>
</feature>
<reference evidence="2" key="1">
    <citation type="journal article" date="2022" name="bioRxiv">
        <title>Sequencing and chromosome-scale assembly of the giantPleurodeles waltlgenome.</title>
        <authorList>
            <person name="Brown T."/>
            <person name="Elewa A."/>
            <person name="Iarovenko S."/>
            <person name="Subramanian E."/>
            <person name="Araus A.J."/>
            <person name="Petzold A."/>
            <person name="Susuki M."/>
            <person name="Suzuki K.-i.T."/>
            <person name="Hayashi T."/>
            <person name="Toyoda A."/>
            <person name="Oliveira C."/>
            <person name="Osipova E."/>
            <person name="Leigh N.D."/>
            <person name="Simon A."/>
            <person name="Yun M.H."/>
        </authorList>
    </citation>
    <scope>NUCLEOTIDE SEQUENCE</scope>
    <source>
        <strain evidence="2">20211129_DDA</strain>
        <tissue evidence="2">Liver</tissue>
    </source>
</reference>
<comment type="caution">
    <text evidence="2">The sequence shown here is derived from an EMBL/GenBank/DDBJ whole genome shotgun (WGS) entry which is preliminary data.</text>
</comment>
<evidence type="ECO:0000256" key="1">
    <source>
        <dbReference type="SAM" id="MobiDB-lite"/>
    </source>
</evidence>
<sequence length="99" mass="10260">MPSNQAATPVEAGDFKSLSGWSEKMRAGSGSTSENSTSEGCLGEESGGHRSHKRRAIRNGTDGEDTRHSRRYVTTAAYSPFQSPGGGTGGGKTSIPATL</sequence>
<organism evidence="2 3">
    <name type="scientific">Pleurodeles waltl</name>
    <name type="common">Iberian ribbed newt</name>
    <dbReference type="NCBI Taxonomy" id="8319"/>
    <lineage>
        <taxon>Eukaryota</taxon>
        <taxon>Metazoa</taxon>
        <taxon>Chordata</taxon>
        <taxon>Craniata</taxon>
        <taxon>Vertebrata</taxon>
        <taxon>Euteleostomi</taxon>
        <taxon>Amphibia</taxon>
        <taxon>Batrachia</taxon>
        <taxon>Caudata</taxon>
        <taxon>Salamandroidea</taxon>
        <taxon>Salamandridae</taxon>
        <taxon>Pleurodelinae</taxon>
        <taxon>Pleurodeles</taxon>
    </lineage>
</organism>